<dbReference type="eggNOG" id="COG3182">
    <property type="taxonomic scope" value="Bacteria"/>
</dbReference>
<evidence type="ECO:0000313" key="2">
    <source>
        <dbReference type="Proteomes" id="UP000005615"/>
    </source>
</evidence>
<sequence length="221" mass="25068">MHKRLSWQRRVRKWHNRIAVIGFLQLFAWTVSGIYFAFTDINQVRGNDYRVASPQSSIDFAAVNLSTTFNGKLTVQQRLPGEIIIGSDGRWQTAQGDPLQILNQEEALALGKAQTNLNLTVASLIESAEPTSEFRGRALPLWQLIDTEQPSVKVYLDAYSGSVSAIRNDAWRIWDFLWSLHIMDYSTRDKIGTVLLKIFSVLTLFTAVLGIALYLLIPKKR</sequence>
<evidence type="ECO:0000313" key="1">
    <source>
        <dbReference type="EMBL" id="EGG29541.1"/>
    </source>
</evidence>
<dbReference type="STRING" id="2518989.IMCC3088_1683"/>
<reference evidence="1 2" key="1">
    <citation type="journal article" date="2011" name="J. Bacteriol.">
        <title>Genome sequence of strain IMCC3088, a proteorhodopsin-containing marine bacterium belonging to the OM60/NOR5 clade.</title>
        <authorList>
            <person name="Jang Y."/>
            <person name="Oh H.M."/>
            <person name="Kang I."/>
            <person name="Lee K."/>
            <person name="Yang S.J."/>
            <person name="Cho J.C."/>
        </authorList>
    </citation>
    <scope>NUCLEOTIDE SEQUENCE [LARGE SCALE GENOMIC DNA]</scope>
    <source>
        <strain evidence="1 2">IMCC3088</strain>
    </source>
</reference>
<gene>
    <name evidence="1" type="ORF">IMCC3088_1683</name>
</gene>
<name>F3L2B6_9GAMM</name>
<accession>F3L2B6</accession>
<dbReference type="AlphaFoldDB" id="F3L2B6"/>
<dbReference type="Proteomes" id="UP000005615">
    <property type="component" value="Unassembled WGS sequence"/>
</dbReference>
<proteinExistence type="predicted"/>
<dbReference type="EMBL" id="AEIG01000047">
    <property type="protein sequence ID" value="EGG29541.1"/>
    <property type="molecule type" value="Genomic_DNA"/>
</dbReference>
<protein>
    <submittedName>
        <fullName evidence="1">Uncharacterized protein</fullName>
    </submittedName>
</protein>
<organism evidence="1 2">
    <name type="scientific">Aequoribacter fuscus</name>
    <dbReference type="NCBI Taxonomy" id="2518989"/>
    <lineage>
        <taxon>Bacteria</taxon>
        <taxon>Pseudomonadati</taxon>
        <taxon>Pseudomonadota</taxon>
        <taxon>Gammaproteobacteria</taxon>
        <taxon>Cellvibrionales</taxon>
        <taxon>Halieaceae</taxon>
        <taxon>Aequoribacter</taxon>
    </lineage>
</organism>
<dbReference type="OrthoDB" id="9806195at2"/>
<comment type="caution">
    <text evidence="1">The sequence shown here is derived from an EMBL/GenBank/DDBJ whole genome shotgun (WGS) entry which is preliminary data.</text>
</comment>
<dbReference type="RefSeq" id="WP_009575914.1">
    <property type="nucleotide sequence ID" value="NZ_AEIG01000047.1"/>
</dbReference>
<keyword evidence="2" id="KW-1185">Reference proteome</keyword>